<protein>
    <recommendedName>
        <fullName evidence="2">DUF6534 domain-containing protein</fullName>
    </recommendedName>
</protein>
<feature type="domain" description="DUF6534" evidence="2">
    <location>
        <begin position="173"/>
        <end position="258"/>
    </location>
</feature>
<dbReference type="PANTHER" id="PTHR40465:SF1">
    <property type="entry name" value="DUF6534 DOMAIN-CONTAINING PROTEIN"/>
    <property type="match status" value="1"/>
</dbReference>
<dbReference type="PANTHER" id="PTHR40465">
    <property type="entry name" value="CHROMOSOME 1, WHOLE GENOME SHOTGUN SEQUENCE"/>
    <property type="match status" value="1"/>
</dbReference>
<evidence type="ECO:0000256" key="1">
    <source>
        <dbReference type="SAM" id="Phobius"/>
    </source>
</evidence>
<keyword evidence="1" id="KW-0472">Membrane</keyword>
<gene>
    <name evidence="3" type="ORF">GFSPODELE1_LOCUS7888</name>
</gene>
<dbReference type="Proteomes" id="UP001497453">
    <property type="component" value="Chromosome 6"/>
</dbReference>
<keyword evidence="1" id="KW-1133">Transmembrane helix</keyword>
<organism evidence="3 4">
    <name type="scientific">Somion occarium</name>
    <dbReference type="NCBI Taxonomy" id="3059160"/>
    <lineage>
        <taxon>Eukaryota</taxon>
        <taxon>Fungi</taxon>
        <taxon>Dikarya</taxon>
        <taxon>Basidiomycota</taxon>
        <taxon>Agaricomycotina</taxon>
        <taxon>Agaricomycetes</taxon>
        <taxon>Polyporales</taxon>
        <taxon>Cerrenaceae</taxon>
        <taxon>Somion</taxon>
    </lineage>
</organism>
<evidence type="ECO:0000313" key="3">
    <source>
        <dbReference type="EMBL" id="CAL1710561.1"/>
    </source>
</evidence>
<feature type="transmembrane region" description="Helical" evidence="1">
    <location>
        <begin position="92"/>
        <end position="113"/>
    </location>
</feature>
<proteinExistence type="predicted"/>
<feature type="transmembrane region" description="Helical" evidence="1">
    <location>
        <begin position="20"/>
        <end position="42"/>
    </location>
</feature>
<dbReference type="Pfam" id="PF20152">
    <property type="entry name" value="DUF6534"/>
    <property type="match status" value="1"/>
</dbReference>
<evidence type="ECO:0000259" key="2">
    <source>
        <dbReference type="Pfam" id="PF20152"/>
    </source>
</evidence>
<feature type="transmembrane region" description="Helical" evidence="1">
    <location>
        <begin position="167"/>
        <end position="188"/>
    </location>
</feature>
<name>A0ABP1DRY9_9APHY</name>
<sequence>MSSPELPPVPPIIAQLTGPLLLGHFFNWGLFGALTVQVYIYYLAFPNDRPIPKTLVAFTYAIELLQTVLSTRDAFRNFGSGWGNMIELDAVGWLWFSVPVLGSIISCTSQLFYAWRIWILSEKIWVSIIIAILALMQCGTGIYSGVFAHQIGVFSQVQERAYRTTTVWLGGTALCDVILAASMIYYLYKSSTGFRGTATLLTKFIRVTVETGLTCATFAILDLALFLAFQQNNYHLAPSIALSKLYSNSLLVVFNARVRIVGGRNPDHSTPSANTLSAEDASRFFSRQYRSKQSSGGISFSMSQNQTVDGMSDLESGSIPMTDSMKFVRSSSDLNPPRYDNKTAHFDL</sequence>
<keyword evidence="1" id="KW-0812">Transmembrane</keyword>
<keyword evidence="4" id="KW-1185">Reference proteome</keyword>
<evidence type="ECO:0000313" key="4">
    <source>
        <dbReference type="Proteomes" id="UP001497453"/>
    </source>
</evidence>
<dbReference type="EMBL" id="OZ037949">
    <property type="protein sequence ID" value="CAL1710561.1"/>
    <property type="molecule type" value="Genomic_DNA"/>
</dbReference>
<dbReference type="InterPro" id="IPR045339">
    <property type="entry name" value="DUF6534"/>
</dbReference>
<reference evidence="4" key="1">
    <citation type="submission" date="2024-04" db="EMBL/GenBank/DDBJ databases">
        <authorList>
            <person name="Shaw F."/>
            <person name="Minotto A."/>
        </authorList>
    </citation>
    <scope>NUCLEOTIDE SEQUENCE [LARGE SCALE GENOMIC DNA]</scope>
</reference>
<feature type="transmembrane region" description="Helical" evidence="1">
    <location>
        <begin position="209"/>
        <end position="229"/>
    </location>
</feature>
<accession>A0ABP1DRY9</accession>
<feature type="transmembrane region" description="Helical" evidence="1">
    <location>
        <begin position="125"/>
        <end position="147"/>
    </location>
</feature>